<evidence type="ECO:0000256" key="5">
    <source>
        <dbReference type="ARBA" id="ARBA00048488"/>
    </source>
</evidence>
<evidence type="ECO:0000313" key="10">
    <source>
        <dbReference type="Proteomes" id="UP000305131"/>
    </source>
</evidence>
<name>A0A6C1KD28_XANAU</name>
<evidence type="ECO:0000256" key="6">
    <source>
        <dbReference type="HAMAP-Rule" id="MF_01400"/>
    </source>
</evidence>
<proteinExistence type="inferred from homology"/>
<feature type="binding site" evidence="6">
    <location>
        <position position="118"/>
    </location>
    <ligand>
        <name>Zn(2+)</name>
        <dbReference type="ChEBI" id="CHEBI:29105"/>
    </ligand>
</feature>
<dbReference type="Pfam" id="PF01641">
    <property type="entry name" value="SelR"/>
    <property type="match status" value="1"/>
</dbReference>
<evidence type="ECO:0000256" key="4">
    <source>
        <dbReference type="ARBA" id="ARBA00023002"/>
    </source>
</evidence>
<dbReference type="EC" id="1.8.4.12" evidence="6"/>
<dbReference type="SUPFAM" id="SSF51316">
    <property type="entry name" value="Mss4-like"/>
    <property type="match status" value="1"/>
</dbReference>
<dbReference type="NCBIfam" id="TIGR00357">
    <property type="entry name" value="peptide-methionine (R)-S-oxide reductase MsrB"/>
    <property type="match status" value="1"/>
</dbReference>
<dbReference type="InterPro" id="IPR002579">
    <property type="entry name" value="Met_Sox_Rdtase_MsrB_dom"/>
</dbReference>
<feature type="domain" description="MsrB" evidence="8">
    <location>
        <begin position="27"/>
        <end position="149"/>
    </location>
</feature>
<feature type="active site" description="Nucleophile" evidence="6">
    <location>
        <position position="138"/>
    </location>
</feature>
<evidence type="ECO:0000256" key="2">
    <source>
        <dbReference type="ARBA" id="ARBA00022723"/>
    </source>
</evidence>
<evidence type="ECO:0000256" key="7">
    <source>
        <dbReference type="SAM" id="MobiDB-lite"/>
    </source>
</evidence>
<evidence type="ECO:0000259" key="8">
    <source>
        <dbReference type="PROSITE" id="PS51790"/>
    </source>
</evidence>
<comment type="cofactor">
    <cofactor evidence="6">
        <name>Zn(2+)</name>
        <dbReference type="ChEBI" id="CHEBI:29105"/>
    </cofactor>
    <text evidence="6">Binds 1 zinc ion per subunit. The zinc ion is important for the structural integrity of the protein.</text>
</comment>
<dbReference type="AlphaFoldDB" id="A0A6C1KD28"/>
<organism evidence="9 10">
    <name type="scientific">Xanthobacter autotrophicus</name>
    <dbReference type="NCBI Taxonomy" id="280"/>
    <lineage>
        <taxon>Bacteria</taxon>
        <taxon>Pseudomonadati</taxon>
        <taxon>Pseudomonadota</taxon>
        <taxon>Alphaproteobacteria</taxon>
        <taxon>Hyphomicrobiales</taxon>
        <taxon>Xanthobacteraceae</taxon>
        <taxon>Xanthobacter</taxon>
    </lineage>
</organism>
<dbReference type="PANTHER" id="PTHR10173">
    <property type="entry name" value="METHIONINE SULFOXIDE REDUCTASE"/>
    <property type="match status" value="1"/>
</dbReference>
<sequence length="156" mass="16928">MPNPAPSPVAPSLAAQGDSDTKVVKSESEWRSCLTPEQFRITREHGTERAFTGPYWDEKRAGLYSCVACGTPLFRSETKYDSGTGWPSFFSPISPDAVVTHEDTSHGMRRIEVRCASCESHLGHVFPDGPAPTGLRFCLNGTALKLVPDDGDTRGA</sequence>
<evidence type="ECO:0000313" key="9">
    <source>
        <dbReference type="EMBL" id="TLX41447.1"/>
    </source>
</evidence>
<dbReference type="PROSITE" id="PS51790">
    <property type="entry name" value="MSRB"/>
    <property type="match status" value="1"/>
</dbReference>
<dbReference type="GO" id="GO:0033743">
    <property type="term" value="F:peptide-methionine (R)-S-oxide reductase activity"/>
    <property type="evidence" value="ECO:0007669"/>
    <property type="project" value="UniProtKB-UniRule"/>
</dbReference>
<dbReference type="GO" id="GO:0030091">
    <property type="term" value="P:protein repair"/>
    <property type="evidence" value="ECO:0007669"/>
    <property type="project" value="InterPro"/>
</dbReference>
<dbReference type="GO" id="GO:0006979">
    <property type="term" value="P:response to oxidative stress"/>
    <property type="evidence" value="ECO:0007669"/>
    <property type="project" value="InterPro"/>
</dbReference>
<dbReference type="GO" id="GO:0005737">
    <property type="term" value="C:cytoplasm"/>
    <property type="evidence" value="ECO:0007669"/>
    <property type="project" value="TreeGrafter"/>
</dbReference>
<evidence type="ECO:0000256" key="3">
    <source>
        <dbReference type="ARBA" id="ARBA00022833"/>
    </source>
</evidence>
<dbReference type="FunFam" id="2.170.150.20:FF:000001">
    <property type="entry name" value="Peptide methionine sulfoxide reductase MsrB"/>
    <property type="match status" value="1"/>
</dbReference>
<dbReference type="Gene3D" id="2.170.150.20">
    <property type="entry name" value="Peptide methionine sulfoxide reductase"/>
    <property type="match status" value="1"/>
</dbReference>
<dbReference type="OrthoDB" id="9785497at2"/>
<reference evidence="9 10" key="1">
    <citation type="submission" date="2019-05" db="EMBL/GenBank/DDBJ databases">
        <authorList>
            <person name="Zhou X."/>
        </authorList>
    </citation>
    <scope>NUCLEOTIDE SEQUENCE [LARGE SCALE GENOMIC DNA]</scope>
    <source>
        <strain evidence="9 10">DSM 432</strain>
    </source>
</reference>
<feature type="compositionally biased region" description="Basic and acidic residues" evidence="7">
    <location>
        <begin position="19"/>
        <end position="28"/>
    </location>
</feature>
<keyword evidence="4 6" id="KW-0560">Oxidoreductase</keyword>
<evidence type="ECO:0000256" key="1">
    <source>
        <dbReference type="ARBA" id="ARBA00007174"/>
    </source>
</evidence>
<dbReference type="PANTHER" id="PTHR10173:SF52">
    <property type="entry name" value="METHIONINE-R-SULFOXIDE REDUCTASE B1"/>
    <property type="match status" value="1"/>
</dbReference>
<comment type="caution">
    <text evidence="9">The sequence shown here is derived from an EMBL/GenBank/DDBJ whole genome shotgun (WGS) entry which is preliminary data.</text>
</comment>
<dbReference type="GeneID" id="95775439"/>
<dbReference type="GO" id="GO:0008270">
    <property type="term" value="F:zinc ion binding"/>
    <property type="evidence" value="ECO:0007669"/>
    <property type="project" value="UniProtKB-UniRule"/>
</dbReference>
<comment type="similarity">
    <text evidence="1 6">Belongs to the MsrB Met sulfoxide reductase family.</text>
</comment>
<comment type="catalytic activity">
    <reaction evidence="5 6">
        <text>L-methionyl-[protein] + [thioredoxin]-disulfide + H2O = L-methionyl-(R)-S-oxide-[protein] + [thioredoxin]-dithiol</text>
        <dbReference type="Rhea" id="RHEA:24164"/>
        <dbReference type="Rhea" id="RHEA-COMP:10698"/>
        <dbReference type="Rhea" id="RHEA-COMP:10700"/>
        <dbReference type="Rhea" id="RHEA-COMP:12313"/>
        <dbReference type="Rhea" id="RHEA-COMP:12314"/>
        <dbReference type="ChEBI" id="CHEBI:15377"/>
        <dbReference type="ChEBI" id="CHEBI:16044"/>
        <dbReference type="ChEBI" id="CHEBI:29950"/>
        <dbReference type="ChEBI" id="CHEBI:45764"/>
        <dbReference type="ChEBI" id="CHEBI:50058"/>
        <dbReference type="EC" id="1.8.4.12"/>
    </reaction>
</comment>
<feature type="binding site" evidence="6">
    <location>
        <position position="69"/>
    </location>
    <ligand>
        <name>Zn(2+)</name>
        <dbReference type="ChEBI" id="CHEBI:29105"/>
    </ligand>
</feature>
<dbReference type="EMBL" id="VAUP01000037">
    <property type="protein sequence ID" value="TLX41447.1"/>
    <property type="molecule type" value="Genomic_DNA"/>
</dbReference>
<accession>A0A6C1KD28</accession>
<keyword evidence="2 6" id="KW-0479">Metal-binding</keyword>
<feature type="region of interest" description="Disordered" evidence="7">
    <location>
        <begin position="1"/>
        <end position="28"/>
    </location>
</feature>
<dbReference type="RefSeq" id="WP_138400960.1">
    <property type="nucleotide sequence ID" value="NZ_JBAFVI010000006.1"/>
</dbReference>
<keyword evidence="3 6" id="KW-0862">Zinc</keyword>
<protein>
    <recommendedName>
        <fullName evidence="6">Peptide methionine sulfoxide reductase MsrB</fullName>
        <ecNumber evidence="6">1.8.4.12</ecNumber>
    </recommendedName>
    <alternativeName>
        <fullName evidence="6">Peptide-methionine (R)-S-oxide reductase</fullName>
    </alternativeName>
</protein>
<feature type="binding site" evidence="6">
    <location>
        <position position="66"/>
    </location>
    <ligand>
        <name>Zn(2+)</name>
        <dbReference type="ChEBI" id="CHEBI:29105"/>
    </ligand>
</feature>
<gene>
    <name evidence="6 9" type="primary">msrB</name>
    <name evidence="9" type="ORF">FBQ73_18485</name>
</gene>
<feature type="binding site" evidence="6">
    <location>
        <position position="115"/>
    </location>
    <ligand>
        <name>Zn(2+)</name>
        <dbReference type="ChEBI" id="CHEBI:29105"/>
    </ligand>
</feature>
<dbReference type="HAMAP" id="MF_01400">
    <property type="entry name" value="MsrB"/>
    <property type="match status" value="1"/>
</dbReference>
<dbReference type="InterPro" id="IPR011057">
    <property type="entry name" value="Mss4-like_sf"/>
</dbReference>
<dbReference type="InterPro" id="IPR028427">
    <property type="entry name" value="Met_Sox_Rdtase_MsrB"/>
</dbReference>
<dbReference type="Proteomes" id="UP000305131">
    <property type="component" value="Unassembled WGS sequence"/>
</dbReference>